<dbReference type="Proteomes" id="UP000595564">
    <property type="component" value="Chromosome"/>
</dbReference>
<keyword evidence="3" id="KW-1185">Reference proteome</keyword>
<dbReference type="EMBL" id="AP017470">
    <property type="protein sequence ID" value="BBB32322.1"/>
    <property type="molecule type" value="Genomic_DNA"/>
</dbReference>
<keyword evidence="1" id="KW-1133">Transmembrane helix</keyword>
<dbReference type="AlphaFoldDB" id="A0A7R6PTG3"/>
<proteinExistence type="predicted"/>
<evidence type="ECO:0000313" key="2">
    <source>
        <dbReference type="EMBL" id="BBB32322.1"/>
    </source>
</evidence>
<dbReference type="KEGG" id="thyd:TTHT_0754"/>
<keyword evidence="1" id="KW-0812">Transmembrane</keyword>
<evidence type="ECO:0000313" key="3">
    <source>
        <dbReference type="Proteomes" id="UP000595564"/>
    </source>
</evidence>
<keyword evidence="1" id="KW-0472">Membrane</keyword>
<feature type="transmembrane region" description="Helical" evidence="1">
    <location>
        <begin position="17"/>
        <end position="37"/>
    </location>
</feature>
<accession>A0A7R6PTG3</accession>
<organism evidence="2 3">
    <name type="scientific">Thermotomaculum hydrothermale</name>
    <dbReference type="NCBI Taxonomy" id="981385"/>
    <lineage>
        <taxon>Bacteria</taxon>
        <taxon>Pseudomonadati</taxon>
        <taxon>Acidobacteriota</taxon>
        <taxon>Holophagae</taxon>
        <taxon>Thermotomaculales</taxon>
        <taxon>Thermotomaculaceae</taxon>
        <taxon>Thermotomaculum</taxon>
    </lineage>
</organism>
<name>A0A7R6PTG3_9BACT</name>
<gene>
    <name evidence="2" type="ORF">TTHT_0754</name>
</gene>
<sequence length="463" mass="50977">MIAKLRGLHKNESGQSIVFSAITFLFLAMFVFMVLNVGDVTSKKMRLTNNADAIAVSGATWMCRGYNLTAMLNITQTQVLAIIMLMKSFKRANKIAKALLQAQKAVAEILKDIPYTAAIGAVLYAITVPQQYLIKYVGEKVYEQVLADNLEDNGNGVLWDIEDFLVDAEEIEVKVIPVIAQVEAVKTGLANGATIGFLYPLIPDVDLKLPFIDDDDRKFESLCKPVAHHFNAISRAVDTKIAKIGEIGMEGQKNIEHMPTTSFLASDKVSDILGSIMDILTFGDFGPAPLEYFKAYLFYPLLRAVPPFIGAVYDGVVRATYESMCEGKPGKYSYKKTTSNCNEIKNNADKLTKLTYIKNGGITIRSGVDSLDEILTKESCNCGDPAPCRVLSTYKDINGNDTQDCGYFAGKVSGKDAWLENEATSATLEGDDAKFFFKNIMGKKCDKKKKVRFGLILKPMVSL</sequence>
<protein>
    <submittedName>
        <fullName evidence="2">Uncharacterized protein</fullName>
    </submittedName>
</protein>
<reference evidence="2 3" key="1">
    <citation type="journal article" date="2012" name="Extremophiles">
        <title>Thermotomaculum hydrothermale gen. nov., sp. nov., a novel heterotrophic thermophile within the phylum Acidobacteria from a deep-sea hydrothermal vent chimney in the Southern Okinawa Trough.</title>
        <authorList>
            <person name="Izumi H."/>
            <person name="Nunoura T."/>
            <person name="Miyazaki M."/>
            <person name="Mino S."/>
            <person name="Toki T."/>
            <person name="Takai K."/>
            <person name="Sako Y."/>
            <person name="Sawabe T."/>
            <person name="Nakagawa S."/>
        </authorList>
    </citation>
    <scope>NUCLEOTIDE SEQUENCE [LARGE SCALE GENOMIC DNA]</scope>
    <source>
        <strain evidence="2 3">AC55</strain>
    </source>
</reference>
<evidence type="ECO:0000256" key="1">
    <source>
        <dbReference type="SAM" id="Phobius"/>
    </source>
</evidence>
<dbReference type="RefSeq" id="WP_201328668.1">
    <property type="nucleotide sequence ID" value="NZ_AP017470.1"/>
</dbReference>